<dbReference type="Proteomes" id="UP000886653">
    <property type="component" value="Unassembled WGS sequence"/>
</dbReference>
<name>A0A9P6N612_9BASI</name>
<dbReference type="EMBL" id="MU167474">
    <property type="protein sequence ID" value="KAG0140115.1"/>
    <property type="molecule type" value="Genomic_DNA"/>
</dbReference>
<comment type="caution">
    <text evidence="1">The sequence shown here is derived from an EMBL/GenBank/DDBJ whole genome shotgun (WGS) entry which is preliminary data.</text>
</comment>
<organism evidence="1 2">
    <name type="scientific">Cronartium quercuum f. sp. fusiforme G11</name>
    <dbReference type="NCBI Taxonomy" id="708437"/>
    <lineage>
        <taxon>Eukaryota</taxon>
        <taxon>Fungi</taxon>
        <taxon>Dikarya</taxon>
        <taxon>Basidiomycota</taxon>
        <taxon>Pucciniomycotina</taxon>
        <taxon>Pucciniomycetes</taxon>
        <taxon>Pucciniales</taxon>
        <taxon>Coleosporiaceae</taxon>
        <taxon>Cronartium</taxon>
    </lineage>
</organism>
<sequence>MNQEDGRAAKDLESTQVLLGEANSEMDNLSYRHNGRAYAIKVRRHRLRHGI</sequence>
<protein>
    <submittedName>
        <fullName evidence="1">Uncharacterized protein</fullName>
    </submittedName>
</protein>
<keyword evidence="2" id="KW-1185">Reference proteome</keyword>
<gene>
    <name evidence="1" type="ORF">CROQUDRAFT_100575</name>
</gene>
<reference evidence="1" key="1">
    <citation type="submission" date="2013-11" db="EMBL/GenBank/DDBJ databases">
        <title>Genome sequence of the fusiform rust pathogen reveals effectors for host alternation and coevolution with pine.</title>
        <authorList>
            <consortium name="DOE Joint Genome Institute"/>
            <person name="Smith K."/>
            <person name="Pendleton A."/>
            <person name="Kubisiak T."/>
            <person name="Anderson C."/>
            <person name="Salamov A."/>
            <person name="Aerts A."/>
            <person name="Riley R."/>
            <person name="Clum A."/>
            <person name="Lindquist E."/>
            <person name="Ence D."/>
            <person name="Campbell M."/>
            <person name="Kronenberg Z."/>
            <person name="Feau N."/>
            <person name="Dhillon B."/>
            <person name="Hamelin R."/>
            <person name="Burleigh J."/>
            <person name="Smith J."/>
            <person name="Yandell M."/>
            <person name="Nelson C."/>
            <person name="Grigoriev I."/>
            <person name="Davis J."/>
        </authorList>
    </citation>
    <scope>NUCLEOTIDE SEQUENCE</scope>
    <source>
        <strain evidence="1">G11</strain>
    </source>
</reference>
<dbReference type="AlphaFoldDB" id="A0A9P6N612"/>
<evidence type="ECO:0000313" key="2">
    <source>
        <dbReference type="Proteomes" id="UP000886653"/>
    </source>
</evidence>
<evidence type="ECO:0000313" key="1">
    <source>
        <dbReference type="EMBL" id="KAG0140115.1"/>
    </source>
</evidence>
<accession>A0A9P6N612</accession>
<proteinExistence type="predicted"/>